<dbReference type="SUPFAM" id="SSF53335">
    <property type="entry name" value="S-adenosyl-L-methionine-dependent methyltransferases"/>
    <property type="match status" value="1"/>
</dbReference>
<dbReference type="PANTHER" id="PTHR42912">
    <property type="entry name" value="METHYLTRANSFERASE"/>
    <property type="match status" value="1"/>
</dbReference>
<dbReference type="Proteomes" id="UP000184387">
    <property type="component" value="Unassembled WGS sequence"/>
</dbReference>
<name>A0A1M6P8J9_9PROT</name>
<evidence type="ECO:0000313" key="3">
    <source>
        <dbReference type="Proteomes" id="UP000184387"/>
    </source>
</evidence>
<keyword evidence="3" id="KW-1185">Reference proteome</keyword>
<feature type="domain" description="Methyltransferase" evidence="1">
    <location>
        <begin position="141"/>
        <end position="238"/>
    </location>
</feature>
<proteinExistence type="predicted"/>
<keyword evidence="2" id="KW-0808">Transferase</keyword>
<evidence type="ECO:0000259" key="1">
    <source>
        <dbReference type="Pfam" id="PF13649"/>
    </source>
</evidence>
<dbReference type="Gene3D" id="3.40.50.150">
    <property type="entry name" value="Vaccinia Virus protein VP39"/>
    <property type="match status" value="1"/>
</dbReference>
<evidence type="ECO:0000313" key="2">
    <source>
        <dbReference type="EMBL" id="SHK04278.1"/>
    </source>
</evidence>
<gene>
    <name evidence="2" type="ORF">SAMN02745194_04034</name>
</gene>
<dbReference type="AlphaFoldDB" id="A0A1M6P8J9"/>
<dbReference type="InterPro" id="IPR029063">
    <property type="entry name" value="SAM-dependent_MTases_sf"/>
</dbReference>
<dbReference type="PANTHER" id="PTHR42912:SF45">
    <property type="entry name" value="23S RRNA (GUANINE(745)-N(1))-METHYLTRANSFERASE"/>
    <property type="match status" value="1"/>
</dbReference>
<dbReference type="STRING" id="198092.SAMN02745194_04034"/>
<keyword evidence="2" id="KW-0489">Methyltransferase</keyword>
<dbReference type="InterPro" id="IPR041698">
    <property type="entry name" value="Methyltransf_25"/>
</dbReference>
<dbReference type="RefSeq" id="WP_073138083.1">
    <property type="nucleotide sequence ID" value="NZ_FQZF01000029.1"/>
</dbReference>
<accession>A0A1M6P8J9</accession>
<protein>
    <submittedName>
        <fullName evidence="2">Methyltransferase domain-containing protein</fullName>
    </submittedName>
</protein>
<dbReference type="CDD" id="cd02440">
    <property type="entry name" value="AdoMet_MTases"/>
    <property type="match status" value="1"/>
</dbReference>
<dbReference type="Pfam" id="PF13649">
    <property type="entry name" value="Methyltransf_25"/>
    <property type="match status" value="1"/>
</dbReference>
<dbReference type="InterPro" id="IPR050508">
    <property type="entry name" value="Methyltransf_Superfamily"/>
</dbReference>
<dbReference type="OrthoDB" id="1853779at2"/>
<sequence>MTAPDPIALCLSGQISPEVALARLLLGGAAPAEVAQAVDARRDPEDPRWRRLDALAASGAAGLESLAAMLREAGVDHAEADAPPEAAIAGIAALFDRAVAHAPEASVAAYSLGDPAILAAATDEILDWLSAQDLIGPERDILDLGCGIGRVAAALAPRCRSVLGLDVSPGMVAEARARHGALANLRFEATPGTGLSTLPAHGFDLILAVDSMPYLVQAGGGLAERHMADAARILRPGGAFAIFNLSYRGDLERDRADAARWAEAGGWRLVVNGLTPFRLWDGAAFLFRRPVVRRS</sequence>
<organism evidence="2 3">
    <name type="scientific">Muricoccus roseus</name>
    <dbReference type="NCBI Taxonomy" id="198092"/>
    <lineage>
        <taxon>Bacteria</taxon>
        <taxon>Pseudomonadati</taxon>
        <taxon>Pseudomonadota</taxon>
        <taxon>Alphaproteobacteria</taxon>
        <taxon>Acetobacterales</taxon>
        <taxon>Roseomonadaceae</taxon>
        <taxon>Muricoccus</taxon>
    </lineage>
</organism>
<reference evidence="2 3" key="1">
    <citation type="submission" date="2016-11" db="EMBL/GenBank/DDBJ databases">
        <authorList>
            <person name="Jaros S."/>
            <person name="Januszkiewicz K."/>
            <person name="Wedrychowicz H."/>
        </authorList>
    </citation>
    <scope>NUCLEOTIDE SEQUENCE [LARGE SCALE GENOMIC DNA]</scope>
    <source>
        <strain evidence="2 3">DSM 14916</strain>
    </source>
</reference>
<dbReference type="GO" id="GO:0032259">
    <property type="term" value="P:methylation"/>
    <property type="evidence" value="ECO:0007669"/>
    <property type="project" value="UniProtKB-KW"/>
</dbReference>
<dbReference type="GO" id="GO:0008168">
    <property type="term" value="F:methyltransferase activity"/>
    <property type="evidence" value="ECO:0007669"/>
    <property type="project" value="UniProtKB-KW"/>
</dbReference>
<dbReference type="EMBL" id="FQZF01000029">
    <property type="protein sequence ID" value="SHK04278.1"/>
    <property type="molecule type" value="Genomic_DNA"/>
</dbReference>